<proteinExistence type="predicted"/>
<sequence length="181" mass="20388">MASNIAAFFSQASRSPPPDWRAMPEIPLAEELTAAYPPKLPLNDFEARPQLRDQYLETQYLLHRYEATEPLRRAVSKLRARAGEEDINLDKVKLHRRIRALGFILAREGVGQRLGFEHVEKNDGPGSRSMPEYGTDSDEIEHLVPGTLIALSTDLFKTTCWTAVVAENEGLRLAVPFVDVF</sequence>
<keyword evidence="3" id="KW-1185">Reference proteome</keyword>
<name>A0A167V9J2_9HYPO</name>
<comment type="caution">
    <text evidence="2">The sequence shown here is derived from an EMBL/GenBank/DDBJ whole genome shotgun (WGS) entry which is preliminary data.</text>
</comment>
<accession>A0A167V9J2</accession>
<evidence type="ECO:0000256" key="1">
    <source>
        <dbReference type="SAM" id="MobiDB-lite"/>
    </source>
</evidence>
<dbReference type="STRING" id="1081109.A0A167V9J2"/>
<protein>
    <submittedName>
        <fullName evidence="2">Uncharacterized protein</fullName>
    </submittedName>
</protein>
<evidence type="ECO:0000313" key="3">
    <source>
        <dbReference type="Proteomes" id="UP000078544"/>
    </source>
</evidence>
<organism evidence="2 3">
    <name type="scientific">Moelleriella libera RCEF 2490</name>
    <dbReference type="NCBI Taxonomy" id="1081109"/>
    <lineage>
        <taxon>Eukaryota</taxon>
        <taxon>Fungi</taxon>
        <taxon>Dikarya</taxon>
        <taxon>Ascomycota</taxon>
        <taxon>Pezizomycotina</taxon>
        <taxon>Sordariomycetes</taxon>
        <taxon>Hypocreomycetidae</taxon>
        <taxon>Hypocreales</taxon>
        <taxon>Clavicipitaceae</taxon>
        <taxon>Moelleriella</taxon>
    </lineage>
</organism>
<dbReference type="AlphaFoldDB" id="A0A167V9J2"/>
<dbReference type="Proteomes" id="UP000078544">
    <property type="component" value="Unassembled WGS sequence"/>
</dbReference>
<evidence type="ECO:0000313" key="2">
    <source>
        <dbReference type="EMBL" id="KZZ87235.1"/>
    </source>
</evidence>
<gene>
    <name evidence="2" type="ORF">AAL_08420</name>
</gene>
<dbReference type="OrthoDB" id="4943984at2759"/>
<reference evidence="2 3" key="1">
    <citation type="journal article" date="2016" name="Genome Biol. Evol.">
        <title>Divergent and convergent evolution of fungal pathogenicity.</title>
        <authorList>
            <person name="Shang Y."/>
            <person name="Xiao G."/>
            <person name="Zheng P."/>
            <person name="Cen K."/>
            <person name="Zhan S."/>
            <person name="Wang C."/>
        </authorList>
    </citation>
    <scope>NUCLEOTIDE SEQUENCE [LARGE SCALE GENOMIC DNA]</scope>
    <source>
        <strain evidence="2 3">RCEF 2490</strain>
    </source>
</reference>
<dbReference type="EMBL" id="AZGY01000040">
    <property type="protein sequence ID" value="KZZ87235.1"/>
    <property type="molecule type" value="Genomic_DNA"/>
</dbReference>
<feature type="region of interest" description="Disordered" evidence="1">
    <location>
        <begin position="1"/>
        <end position="21"/>
    </location>
</feature>